<organism evidence="2">
    <name type="scientific">marine metagenome</name>
    <dbReference type="NCBI Taxonomy" id="408172"/>
    <lineage>
        <taxon>unclassified sequences</taxon>
        <taxon>metagenomes</taxon>
        <taxon>ecological metagenomes</taxon>
    </lineage>
</organism>
<name>A0A382HFS2_9ZZZZ</name>
<dbReference type="EMBL" id="UINC01061021">
    <property type="protein sequence ID" value="SVB86148.1"/>
    <property type="molecule type" value="Genomic_DNA"/>
</dbReference>
<keyword evidence="1" id="KW-1133">Transmembrane helix</keyword>
<keyword evidence="1" id="KW-0472">Membrane</keyword>
<sequence length="50" mass="5733">MRSLVRVIDINGDVNILLSTILLVCLVGLDWFRFVYTLTWKKGRLGPKAQ</sequence>
<protein>
    <submittedName>
        <fullName evidence="2">Uncharacterized protein</fullName>
    </submittedName>
</protein>
<feature type="transmembrane region" description="Helical" evidence="1">
    <location>
        <begin position="16"/>
        <end position="36"/>
    </location>
</feature>
<keyword evidence="1" id="KW-0812">Transmembrane</keyword>
<feature type="non-terminal residue" evidence="2">
    <location>
        <position position="50"/>
    </location>
</feature>
<dbReference type="AlphaFoldDB" id="A0A382HFS2"/>
<accession>A0A382HFS2</accession>
<proteinExistence type="predicted"/>
<evidence type="ECO:0000256" key="1">
    <source>
        <dbReference type="SAM" id="Phobius"/>
    </source>
</evidence>
<evidence type="ECO:0000313" key="2">
    <source>
        <dbReference type="EMBL" id="SVB86148.1"/>
    </source>
</evidence>
<gene>
    <name evidence="2" type="ORF">METZ01_LOCUS239002</name>
</gene>
<reference evidence="2" key="1">
    <citation type="submission" date="2018-05" db="EMBL/GenBank/DDBJ databases">
        <authorList>
            <person name="Lanie J.A."/>
            <person name="Ng W.-L."/>
            <person name="Kazmierczak K.M."/>
            <person name="Andrzejewski T.M."/>
            <person name="Davidsen T.M."/>
            <person name="Wayne K.J."/>
            <person name="Tettelin H."/>
            <person name="Glass J.I."/>
            <person name="Rusch D."/>
            <person name="Podicherti R."/>
            <person name="Tsui H.-C.T."/>
            <person name="Winkler M.E."/>
        </authorList>
    </citation>
    <scope>NUCLEOTIDE SEQUENCE</scope>
</reference>